<dbReference type="InterPro" id="IPR054030">
    <property type="entry name" value="Gp5_Vgr_C"/>
</dbReference>
<dbReference type="NCBIfam" id="TIGR01646">
    <property type="entry name" value="vgr_GE"/>
    <property type="match status" value="1"/>
</dbReference>
<accession>A0A4E0QIE8</accession>
<dbReference type="Pfam" id="PF22178">
    <property type="entry name" value="Gp5_trimer_C"/>
    <property type="match status" value="1"/>
</dbReference>
<feature type="non-terminal residue" evidence="7">
    <location>
        <position position="145"/>
    </location>
</feature>
<dbReference type="GO" id="GO:0005576">
    <property type="term" value="C:extracellular region"/>
    <property type="evidence" value="ECO:0007669"/>
    <property type="project" value="UniProtKB-SubCell"/>
</dbReference>
<dbReference type="PANTHER" id="PTHR32305:SF15">
    <property type="entry name" value="PROTEIN RHSA-RELATED"/>
    <property type="match status" value="1"/>
</dbReference>
<evidence type="ECO:0000313" key="8">
    <source>
        <dbReference type="Proteomes" id="UP000030428"/>
    </source>
</evidence>
<feature type="non-terminal residue" evidence="7">
    <location>
        <position position="1"/>
    </location>
</feature>
<dbReference type="PANTHER" id="PTHR32305">
    <property type="match status" value="1"/>
</dbReference>
<evidence type="ECO:0000259" key="6">
    <source>
        <dbReference type="Pfam" id="PF22178"/>
    </source>
</evidence>
<evidence type="ECO:0000256" key="3">
    <source>
        <dbReference type="ARBA" id="ARBA00022525"/>
    </source>
</evidence>
<gene>
    <name evidence="7" type="ORF">PN36_35405</name>
</gene>
<dbReference type="AlphaFoldDB" id="A0A4E0QIE8"/>
<protein>
    <submittedName>
        <fullName evidence="7">Uncharacterized protein</fullName>
    </submittedName>
</protein>
<dbReference type="InterPro" id="IPR017847">
    <property type="entry name" value="T6SS_RhsGE_Vgr_subset"/>
</dbReference>
<dbReference type="SUPFAM" id="SSF69349">
    <property type="entry name" value="Phage fibre proteins"/>
    <property type="match status" value="1"/>
</dbReference>
<dbReference type="Gene3D" id="2.40.50.230">
    <property type="entry name" value="Gp5 N-terminal domain"/>
    <property type="match status" value="1"/>
</dbReference>
<proteinExistence type="inferred from homology"/>
<reference evidence="7 8" key="1">
    <citation type="journal article" date="2016" name="Front. Microbiol.">
        <title>Single-Cell (Meta-)Genomics of a Dimorphic Candidatus Thiomargarita nelsonii Reveals Genomic Plasticity.</title>
        <authorList>
            <person name="Flood B.E."/>
            <person name="Fliss P."/>
            <person name="Jones D.S."/>
            <person name="Dick G.J."/>
            <person name="Jain S."/>
            <person name="Kaster A.K."/>
            <person name="Winkel M."/>
            <person name="Mussmann M."/>
            <person name="Bailey J."/>
        </authorList>
    </citation>
    <scope>NUCLEOTIDE SEQUENCE [LARGE SCALE GENOMIC DNA]</scope>
    <source>
        <strain evidence="7">Hydrate Ridge</strain>
    </source>
</reference>
<evidence type="ECO:0000256" key="2">
    <source>
        <dbReference type="ARBA" id="ARBA00005558"/>
    </source>
</evidence>
<keyword evidence="3" id="KW-0964">Secreted</keyword>
<evidence type="ECO:0000259" key="5">
    <source>
        <dbReference type="Pfam" id="PF04717"/>
    </source>
</evidence>
<dbReference type="NCBIfam" id="TIGR03361">
    <property type="entry name" value="VI_Rhs_Vgr"/>
    <property type="match status" value="1"/>
</dbReference>
<dbReference type="SUPFAM" id="SSF69255">
    <property type="entry name" value="gp5 N-terminal domain-like"/>
    <property type="match status" value="1"/>
</dbReference>
<feature type="domain" description="Gp5/Type VI secretion system Vgr C-terminal trimerisation" evidence="6">
    <location>
        <begin position="97"/>
        <end position="145"/>
    </location>
</feature>
<comment type="subcellular location">
    <subcellularLocation>
        <location evidence="1">Secreted</location>
    </subcellularLocation>
</comment>
<organism evidence="7 8">
    <name type="scientific">Candidatus Thiomargarita nelsonii</name>
    <dbReference type="NCBI Taxonomy" id="1003181"/>
    <lineage>
        <taxon>Bacteria</taxon>
        <taxon>Pseudomonadati</taxon>
        <taxon>Pseudomonadota</taxon>
        <taxon>Gammaproteobacteria</taxon>
        <taxon>Thiotrichales</taxon>
        <taxon>Thiotrichaceae</taxon>
        <taxon>Thiomargarita</taxon>
    </lineage>
</organism>
<dbReference type="InterPro" id="IPR006533">
    <property type="entry name" value="T6SS_Vgr_RhsGE"/>
</dbReference>
<comment type="similarity">
    <text evidence="2">Belongs to the VgrG protein family.</text>
</comment>
<feature type="region of interest" description="Disordered" evidence="4">
    <location>
        <begin position="78"/>
        <end position="115"/>
    </location>
</feature>
<sequence length="145" mass="16611">IVVGPKGEEIYTNEHGQVKVQFHWDRVGKMDEKSSCWIRVSQLWAGRSWGAMYIPRIGQEVIVDFIEGDPDRPIITGRVYHGTNKPPYPLPAEKTKSTIKSDSSKGGGGFNEIRFEDKKGKEQIFIHAEKDHDLRVKNDRREYIG</sequence>
<dbReference type="Pfam" id="PF04717">
    <property type="entry name" value="Phage_base_V"/>
    <property type="match status" value="1"/>
</dbReference>
<dbReference type="Proteomes" id="UP000030428">
    <property type="component" value="Unassembled WGS sequence"/>
</dbReference>
<comment type="caution">
    <text evidence="7">The sequence shown here is derived from an EMBL/GenBank/DDBJ whole genome shotgun (WGS) entry which is preliminary data.</text>
</comment>
<name>A0A4E0QIE8_9GAMM</name>
<evidence type="ECO:0000256" key="4">
    <source>
        <dbReference type="SAM" id="MobiDB-lite"/>
    </source>
</evidence>
<keyword evidence="8" id="KW-1185">Reference proteome</keyword>
<dbReference type="EMBL" id="JSZA02000461">
    <property type="protein sequence ID" value="TGN99633.1"/>
    <property type="molecule type" value="Genomic_DNA"/>
</dbReference>
<feature type="domain" description="Gp5/Type VI secretion system Vgr protein OB-fold" evidence="5">
    <location>
        <begin position="15"/>
        <end position="80"/>
    </location>
</feature>
<dbReference type="InterPro" id="IPR037026">
    <property type="entry name" value="Vgr_OB-fold_dom_sf"/>
</dbReference>
<evidence type="ECO:0000256" key="1">
    <source>
        <dbReference type="ARBA" id="ARBA00004613"/>
    </source>
</evidence>
<dbReference type="InterPro" id="IPR006531">
    <property type="entry name" value="Gp5/Vgr_OB"/>
</dbReference>
<dbReference type="InterPro" id="IPR050708">
    <property type="entry name" value="T6SS_VgrG/RHS"/>
</dbReference>
<evidence type="ECO:0000313" key="7">
    <source>
        <dbReference type="EMBL" id="TGN99633.1"/>
    </source>
</evidence>